<gene>
    <name evidence="2" type="ORF">CLM73_01005</name>
</gene>
<protein>
    <submittedName>
        <fullName evidence="2">Uncharacterized protein</fullName>
    </submittedName>
</protein>
<keyword evidence="1" id="KW-1133">Transmembrane helix</keyword>
<name>A0A2S0I1A9_9BURK</name>
<sequence>MINGIAPFAWILLGAVIVLLPGIVMLLGRGGPRDERGRRMFQFRPVRRACGLLLVCLGCVSGLLALSLVQFVRLTTDQPVARIDIRQQAEGQFQVNANAPGIGDKQYVLYGDQWQIDARVVRWKLPALMAGVPPLYRLERLSGRYSDAAREATATRSVHPLDDWPAPDLGSLKKSFPNWFPFVDVQFGSGAYMPLFDGARYQVFMDPRGALFIRPDGEATAEGLKRLGW</sequence>
<dbReference type="OrthoDB" id="9156649at2"/>
<dbReference type="RefSeq" id="WP_105236942.1">
    <property type="nucleotide sequence ID" value="NZ_CP023270.1"/>
</dbReference>
<evidence type="ECO:0000313" key="2">
    <source>
        <dbReference type="EMBL" id="AVJ25811.1"/>
    </source>
</evidence>
<organism evidence="2 3">
    <name type="scientific">Achromobacter spanius</name>
    <dbReference type="NCBI Taxonomy" id="217203"/>
    <lineage>
        <taxon>Bacteria</taxon>
        <taxon>Pseudomonadati</taxon>
        <taxon>Pseudomonadota</taxon>
        <taxon>Betaproteobacteria</taxon>
        <taxon>Burkholderiales</taxon>
        <taxon>Alcaligenaceae</taxon>
        <taxon>Achromobacter</taxon>
    </lineage>
</organism>
<dbReference type="AlphaFoldDB" id="A0A2S0I1A9"/>
<dbReference type="EMBL" id="CP023270">
    <property type="protein sequence ID" value="AVJ25811.1"/>
    <property type="molecule type" value="Genomic_DNA"/>
</dbReference>
<keyword evidence="1" id="KW-0472">Membrane</keyword>
<evidence type="ECO:0000256" key="1">
    <source>
        <dbReference type="SAM" id="Phobius"/>
    </source>
</evidence>
<accession>A0A2S0I1A9</accession>
<feature type="transmembrane region" description="Helical" evidence="1">
    <location>
        <begin position="6"/>
        <end position="28"/>
    </location>
</feature>
<evidence type="ECO:0000313" key="3">
    <source>
        <dbReference type="Proteomes" id="UP000239477"/>
    </source>
</evidence>
<feature type="transmembrane region" description="Helical" evidence="1">
    <location>
        <begin position="49"/>
        <end position="72"/>
    </location>
</feature>
<dbReference type="Proteomes" id="UP000239477">
    <property type="component" value="Chromosome"/>
</dbReference>
<reference evidence="2 3" key="1">
    <citation type="submission" date="2017-09" db="EMBL/GenBank/DDBJ databases">
        <title>Genomic, metabolic, and phenotypic characteristics of bacterial isolates from the natural microbiome of the model nematode Caenorhabditis elegans.</title>
        <authorList>
            <person name="Zimmermann J."/>
            <person name="Obeng N."/>
            <person name="Yang W."/>
            <person name="Obeng O."/>
            <person name="Kissoyan K."/>
            <person name="Pees B."/>
            <person name="Dirksen P."/>
            <person name="Hoppner M."/>
            <person name="Franke A."/>
            <person name="Rosenstiel P."/>
            <person name="Leippe M."/>
            <person name="Dierking K."/>
            <person name="Kaleta C."/>
            <person name="Schulenburg H."/>
        </authorList>
    </citation>
    <scope>NUCLEOTIDE SEQUENCE [LARGE SCALE GENOMIC DNA]</scope>
    <source>
        <strain evidence="2 3">MYb73</strain>
    </source>
</reference>
<keyword evidence="1" id="KW-0812">Transmembrane</keyword>
<keyword evidence="3" id="KW-1185">Reference proteome</keyword>
<proteinExistence type="predicted"/>